<dbReference type="OrthoDB" id="14727at2"/>
<dbReference type="AlphaFoldDB" id="A0A157M4K9"/>
<dbReference type="eggNOG" id="COG3019">
    <property type="taxonomic scope" value="Bacteria"/>
</dbReference>
<dbReference type="STRING" id="123899.SAMEA3906487_00842"/>
<feature type="signal peptide" evidence="1">
    <location>
        <begin position="1"/>
        <end position="26"/>
    </location>
</feature>
<dbReference type="PATRIC" id="fig|123899.6.peg.816"/>
<gene>
    <name evidence="2" type="ORF">SAMEA3906487_00842</name>
</gene>
<organism evidence="2 3">
    <name type="scientific">Bordetella trematum</name>
    <dbReference type="NCBI Taxonomy" id="123899"/>
    <lineage>
        <taxon>Bacteria</taxon>
        <taxon>Pseudomonadati</taxon>
        <taxon>Pseudomonadota</taxon>
        <taxon>Betaproteobacteria</taxon>
        <taxon>Burkholderiales</taxon>
        <taxon>Alcaligenaceae</taxon>
        <taxon>Bordetella</taxon>
    </lineage>
</organism>
<dbReference type="RefSeq" id="WP_025515332.1">
    <property type="nucleotide sequence ID" value="NZ_CP016340.1"/>
</dbReference>
<sequence>MTHLVASRRRLLAAALLAPLSAPLMAQSAPVLEVWKTPSCGCCGVWAERMRQAGFSLRLHDVPDTAPVRARAGLAPRYASCHTALIGAYAIEGHVPAEDIQRLLRERPQAVGLAVPGMPIGSPGMDDPAYGGRRDAYAVLLVQADGGASVWRSIAGA</sequence>
<dbReference type="InterPro" id="IPR007332">
    <property type="entry name" value="DUF411"/>
</dbReference>
<dbReference type="EMBL" id="LT546645">
    <property type="protein sequence ID" value="SAI67668.1"/>
    <property type="molecule type" value="Genomic_DNA"/>
</dbReference>
<dbReference type="Pfam" id="PF04214">
    <property type="entry name" value="DUF411"/>
    <property type="match status" value="1"/>
</dbReference>
<dbReference type="Proteomes" id="UP000076825">
    <property type="component" value="Chromosome 1"/>
</dbReference>
<proteinExistence type="predicted"/>
<keyword evidence="1" id="KW-0732">Signal</keyword>
<name>A0A157M4K9_9BORD</name>
<evidence type="ECO:0000313" key="2">
    <source>
        <dbReference type="EMBL" id="SAI67668.1"/>
    </source>
</evidence>
<reference evidence="2 3" key="1">
    <citation type="submission" date="2016-04" db="EMBL/GenBank/DDBJ databases">
        <authorList>
            <consortium name="Pathogen Informatics"/>
        </authorList>
    </citation>
    <scope>NUCLEOTIDE SEQUENCE [LARGE SCALE GENOMIC DNA]</scope>
    <source>
        <strain evidence="2 3">H044680328</strain>
    </source>
</reference>
<dbReference type="KEGG" id="btrm:SAMEA390648700842"/>
<dbReference type="GeneID" id="56587752"/>
<accession>A0A157M4K9</accession>
<feature type="chain" id="PRO_5009816495" evidence="1">
    <location>
        <begin position="27"/>
        <end position="157"/>
    </location>
</feature>
<keyword evidence="3" id="KW-1185">Reference proteome</keyword>
<protein>
    <submittedName>
        <fullName evidence="2">Metal-binding protein</fullName>
    </submittedName>
</protein>
<evidence type="ECO:0000256" key="1">
    <source>
        <dbReference type="SAM" id="SignalP"/>
    </source>
</evidence>
<evidence type="ECO:0000313" key="3">
    <source>
        <dbReference type="Proteomes" id="UP000076825"/>
    </source>
</evidence>